<sequence>MFKEPQLQQLLEAEKFDALAQAAQQRLSQAPKDAQALAAKAIAATGAYDGRALDEALSTAQQCVDLAPREAVCHLALARVMGQQVLISSKLKAIGLVGKVRASLGTALGLDPDLYEARSKLAQIYLLIPEFLGGSVAKARELESAIRGKAPEQARLLRSLILAREEQWDEAERELMAVRVGEDAALAEDVRNAYGELGRHWIKSQQFERVKRMYEQLQKDQPGQAAPYYYLARLAQELERPAEAIPLFEKASKLAGAGGLPIDHRLGDAFAAVGQVDAARQAYQRYLASKRAEPGHVKDARKSLAALA</sequence>
<comment type="caution">
    <text evidence="1">The sequence shown here is derived from an EMBL/GenBank/DDBJ whole genome shotgun (WGS) entry which is preliminary data.</text>
</comment>
<dbReference type="InterPro" id="IPR011990">
    <property type="entry name" value="TPR-like_helical_dom_sf"/>
</dbReference>
<gene>
    <name evidence="1" type="ORF">HNP55_000159</name>
</gene>
<evidence type="ECO:0000313" key="2">
    <source>
        <dbReference type="Proteomes" id="UP000562027"/>
    </source>
</evidence>
<dbReference type="AlphaFoldDB" id="A0A840KZQ0"/>
<evidence type="ECO:0000313" key="1">
    <source>
        <dbReference type="EMBL" id="MBB4841664.1"/>
    </source>
</evidence>
<keyword evidence="2" id="KW-1185">Reference proteome</keyword>
<reference evidence="1 2" key="1">
    <citation type="submission" date="2020-08" db="EMBL/GenBank/DDBJ databases">
        <title>Functional genomics of gut bacteria from endangered species of beetles.</title>
        <authorList>
            <person name="Carlos-Shanley C."/>
        </authorList>
    </citation>
    <scope>NUCLEOTIDE SEQUENCE [LARGE SCALE GENOMIC DNA]</scope>
    <source>
        <strain evidence="1 2">S00239</strain>
    </source>
</reference>
<protein>
    <submittedName>
        <fullName evidence="1">Tetratricopeptide (TPR) repeat protein</fullName>
    </submittedName>
</protein>
<dbReference type="Proteomes" id="UP000562027">
    <property type="component" value="Unassembled WGS sequence"/>
</dbReference>
<proteinExistence type="predicted"/>
<dbReference type="Gene3D" id="1.25.40.10">
    <property type="entry name" value="Tetratricopeptide repeat domain"/>
    <property type="match status" value="2"/>
</dbReference>
<name>A0A840KZQ0_9BURK</name>
<dbReference type="SUPFAM" id="SSF48452">
    <property type="entry name" value="TPR-like"/>
    <property type="match status" value="1"/>
</dbReference>
<dbReference type="EMBL" id="JACHLP010000001">
    <property type="protein sequence ID" value="MBB4841664.1"/>
    <property type="molecule type" value="Genomic_DNA"/>
</dbReference>
<accession>A0A840KZQ0</accession>
<dbReference type="RefSeq" id="WP_184295085.1">
    <property type="nucleotide sequence ID" value="NZ_JACHLP010000001.1"/>
</dbReference>
<organism evidence="1 2">
    <name type="scientific">Roseateles oligotrophus</name>
    <dbReference type="NCBI Taxonomy" id="1769250"/>
    <lineage>
        <taxon>Bacteria</taxon>
        <taxon>Pseudomonadati</taxon>
        <taxon>Pseudomonadota</taxon>
        <taxon>Betaproteobacteria</taxon>
        <taxon>Burkholderiales</taxon>
        <taxon>Sphaerotilaceae</taxon>
        <taxon>Roseateles</taxon>
    </lineage>
</organism>